<protein>
    <recommendedName>
        <fullName evidence="3">RNA-directed DNA polymerase from mobile element jockey-like</fullName>
    </recommendedName>
</protein>
<keyword evidence="2" id="KW-1185">Reference proteome</keyword>
<name>A0A813UVI3_9BILA</name>
<reference evidence="1" key="1">
    <citation type="submission" date="2021-02" db="EMBL/GenBank/DDBJ databases">
        <authorList>
            <person name="Nowell W R."/>
        </authorList>
    </citation>
    <scope>NUCLEOTIDE SEQUENCE</scope>
    <source>
        <strain evidence="1">Ploen Becks lab</strain>
    </source>
</reference>
<gene>
    <name evidence="1" type="ORF">OXX778_LOCUS8060</name>
</gene>
<evidence type="ECO:0000313" key="2">
    <source>
        <dbReference type="Proteomes" id="UP000663879"/>
    </source>
</evidence>
<dbReference type="EMBL" id="CAJNOC010001079">
    <property type="protein sequence ID" value="CAF0832916.1"/>
    <property type="molecule type" value="Genomic_DNA"/>
</dbReference>
<dbReference type="AlphaFoldDB" id="A0A813UVI3"/>
<evidence type="ECO:0008006" key="3">
    <source>
        <dbReference type="Google" id="ProtNLM"/>
    </source>
</evidence>
<evidence type="ECO:0000313" key="1">
    <source>
        <dbReference type="EMBL" id="CAF0832916.1"/>
    </source>
</evidence>
<dbReference type="Proteomes" id="UP000663879">
    <property type="component" value="Unassembled WGS sequence"/>
</dbReference>
<sequence>MSPDELNQFITESIVESTKKAIPPKEKRISTKLPKYIVELIRFKNILKKSRNENSKYNKVNKLIKDEIKCFKNVKWQNFLKSLGSKASSSRPFWQRIKNANPKNKSKKNKIPNLIFENKSFKSDQDKSNLFGRILQETFKNSDEPTYDNHFKDEVDSIINNCNLEFSLMSHSQYKK</sequence>
<organism evidence="1 2">
    <name type="scientific">Brachionus calyciflorus</name>
    <dbReference type="NCBI Taxonomy" id="104777"/>
    <lineage>
        <taxon>Eukaryota</taxon>
        <taxon>Metazoa</taxon>
        <taxon>Spiralia</taxon>
        <taxon>Gnathifera</taxon>
        <taxon>Rotifera</taxon>
        <taxon>Eurotatoria</taxon>
        <taxon>Monogononta</taxon>
        <taxon>Pseudotrocha</taxon>
        <taxon>Ploima</taxon>
        <taxon>Brachionidae</taxon>
        <taxon>Brachionus</taxon>
    </lineage>
</organism>
<proteinExistence type="predicted"/>
<accession>A0A813UVI3</accession>
<comment type="caution">
    <text evidence="1">The sequence shown here is derived from an EMBL/GenBank/DDBJ whole genome shotgun (WGS) entry which is preliminary data.</text>
</comment>